<evidence type="ECO:0000256" key="3">
    <source>
        <dbReference type="ARBA" id="ARBA00022448"/>
    </source>
</evidence>
<keyword evidence="7 8" id="KW-0472">Membrane</keyword>
<keyword evidence="5 8" id="KW-1133">Transmembrane helix</keyword>
<dbReference type="InterPro" id="IPR003689">
    <property type="entry name" value="ZIP"/>
</dbReference>
<dbReference type="Gramene" id="EFJ29045">
    <property type="protein sequence ID" value="EFJ29045"/>
    <property type="gene ID" value="SELMODRAFT_92505"/>
</dbReference>
<dbReference type="OrthoDB" id="448280at2759"/>
<dbReference type="GO" id="GO:0071577">
    <property type="term" value="P:zinc ion transmembrane transport"/>
    <property type="evidence" value="ECO:0000318"/>
    <property type="project" value="GO_Central"/>
</dbReference>
<protein>
    <recommendedName>
        <fullName evidence="12">ZIP family transporter</fullName>
    </recommendedName>
</protein>
<evidence type="ECO:0000313" key="11">
    <source>
        <dbReference type="Proteomes" id="UP000001514"/>
    </source>
</evidence>
<evidence type="ECO:0000256" key="2">
    <source>
        <dbReference type="ARBA" id="ARBA00006939"/>
    </source>
</evidence>
<feature type="transmembrane region" description="Helical" evidence="8">
    <location>
        <begin position="60"/>
        <end position="81"/>
    </location>
</feature>
<keyword evidence="3 8" id="KW-0813">Transport</keyword>
<comment type="caution">
    <text evidence="8">Lacks conserved residue(s) required for the propagation of feature annotation.</text>
</comment>
<dbReference type="FunCoup" id="D8RF31">
    <property type="interactions" value="3085"/>
</dbReference>
<name>D8RF31_SELML</name>
<comment type="subcellular location">
    <subcellularLocation>
        <location evidence="1 8">Membrane</location>
        <topology evidence="1 8">Multi-pass membrane protein</topology>
    </subcellularLocation>
</comment>
<dbReference type="OMA" id="VGFMNAV"/>
<evidence type="ECO:0000256" key="6">
    <source>
        <dbReference type="ARBA" id="ARBA00023065"/>
    </source>
</evidence>
<dbReference type="GO" id="GO:0005385">
    <property type="term" value="F:zinc ion transmembrane transporter activity"/>
    <property type="evidence" value="ECO:0000318"/>
    <property type="project" value="GO_Central"/>
</dbReference>
<dbReference type="KEGG" id="smo:SELMODRAFT_92505"/>
<feature type="transmembrane region" description="Helical" evidence="8">
    <location>
        <begin position="291"/>
        <end position="311"/>
    </location>
</feature>
<evidence type="ECO:0000256" key="9">
    <source>
        <dbReference type="SAM" id="MobiDB-lite"/>
    </source>
</evidence>
<dbReference type="PANTHER" id="PTHR11040:SF44">
    <property type="entry name" value="PROTEIN ZNTC-RELATED"/>
    <property type="match status" value="1"/>
</dbReference>
<dbReference type="AlphaFoldDB" id="D8RF31"/>
<evidence type="ECO:0000256" key="5">
    <source>
        <dbReference type="ARBA" id="ARBA00022989"/>
    </source>
</evidence>
<feature type="region of interest" description="Disordered" evidence="9">
    <location>
        <begin position="182"/>
        <end position="219"/>
    </location>
</feature>
<evidence type="ECO:0000256" key="7">
    <source>
        <dbReference type="ARBA" id="ARBA00023136"/>
    </source>
</evidence>
<dbReference type="InterPro" id="IPR004698">
    <property type="entry name" value="Zn/Fe_permease_fun/pln"/>
</dbReference>
<gene>
    <name evidence="10" type="ORF">SELMODRAFT_92505</name>
</gene>
<evidence type="ECO:0008006" key="12">
    <source>
        <dbReference type="Google" id="ProtNLM"/>
    </source>
</evidence>
<reference evidence="10 11" key="1">
    <citation type="journal article" date="2011" name="Science">
        <title>The Selaginella genome identifies genetic changes associated with the evolution of vascular plants.</title>
        <authorList>
            <person name="Banks J.A."/>
            <person name="Nishiyama T."/>
            <person name="Hasebe M."/>
            <person name="Bowman J.L."/>
            <person name="Gribskov M."/>
            <person name="dePamphilis C."/>
            <person name="Albert V.A."/>
            <person name="Aono N."/>
            <person name="Aoyama T."/>
            <person name="Ambrose B.A."/>
            <person name="Ashton N.W."/>
            <person name="Axtell M.J."/>
            <person name="Barker E."/>
            <person name="Barker M.S."/>
            <person name="Bennetzen J.L."/>
            <person name="Bonawitz N.D."/>
            <person name="Chapple C."/>
            <person name="Cheng C."/>
            <person name="Correa L.G."/>
            <person name="Dacre M."/>
            <person name="DeBarry J."/>
            <person name="Dreyer I."/>
            <person name="Elias M."/>
            <person name="Engstrom E.M."/>
            <person name="Estelle M."/>
            <person name="Feng L."/>
            <person name="Finet C."/>
            <person name="Floyd S.K."/>
            <person name="Frommer W.B."/>
            <person name="Fujita T."/>
            <person name="Gramzow L."/>
            <person name="Gutensohn M."/>
            <person name="Harholt J."/>
            <person name="Hattori M."/>
            <person name="Heyl A."/>
            <person name="Hirai T."/>
            <person name="Hiwatashi Y."/>
            <person name="Ishikawa M."/>
            <person name="Iwata M."/>
            <person name="Karol K.G."/>
            <person name="Koehler B."/>
            <person name="Kolukisaoglu U."/>
            <person name="Kubo M."/>
            <person name="Kurata T."/>
            <person name="Lalonde S."/>
            <person name="Li K."/>
            <person name="Li Y."/>
            <person name="Litt A."/>
            <person name="Lyons E."/>
            <person name="Manning G."/>
            <person name="Maruyama T."/>
            <person name="Michael T.P."/>
            <person name="Mikami K."/>
            <person name="Miyazaki S."/>
            <person name="Morinaga S."/>
            <person name="Murata T."/>
            <person name="Mueller-Roeber B."/>
            <person name="Nelson D.R."/>
            <person name="Obara M."/>
            <person name="Oguri Y."/>
            <person name="Olmstead R.G."/>
            <person name="Onodera N."/>
            <person name="Petersen B.L."/>
            <person name="Pils B."/>
            <person name="Prigge M."/>
            <person name="Rensing S.A."/>
            <person name="Riano-Pachon D.M."/>
            <person name="Roberts A.W."/>
            <person name="Sato Y."/>
            <person name="Scheller H.V."/>
            <person name="Schulz B."/>
            <person name="Schulz C."/>
            <person name="Shakirov E.V."/>
            <person name="Shibagaki N."/>
            <person name="Shinohara N."/>
            <person name="Shippen D.E."/>
            <person name="Soerensen I."/>
            <person name="Sotooka R."/>
            <person name="Sugimoto N."/>
            <person name="Sugita M."/>
            <person name="Sumikawa N."/>
            <person name="Tanurdzic M."/>
            <person name="Theissen G."/>
            <person name="Ulvskov P."/>
            <person name="Wakazuki S."/>
            <person name="Weng J.K."/>
            <person name="Willats W.W."/>
            <person name="Wipf D."/>
            <person name="Wolf P.G."/>
            <person name="Yang L."/>
            <person name="Zimmer A.D."/>
            <person name="Zhu Q."/>
            <person name="Mitros T."/>
            <person name="Hellsten U."/>
            <person name="Loque D."/>
            <person name="Otillar R."/>
            <person name="Salamov A."/>
            <person name="Schmutz J."/>
            <person name="Shapiro H."/>
            <person name="Lindquist E."/>
            <person name="Lucas S."/>
            <person name="Rokhsar D."/>
            <person name="Grigoriev I.V."/>
        </authorList>
    </citation>
    <scope>NUCLEOTIDE SEQUENCE [LARGE SCALE GENOMIC DNA]</scope>
</reference>
<keyword evidence="11" id="KW-1185">Reference proteome</keyword>
<dbReference type="InParanoid" id="D8RF31"/>
<keyword evidence="4 8" id="KW-0812">Transmembrane</keyword>
<dbReference type="Pfam" id="PF02535">
    <property type="entry name" value="Zip"/>
    <property type="match status" value="1"/>
</dbReference>
<dbReference type="EMBL" id="GL377578">
    <property type="protein sequence ID" value="EFJ29045.1"/>
    <property type="molecule type" value="Genomic_DNA"/>
</dbReference>
<dbReference type="eggNOG" id="KOG1558">
    <property type="taxonomic scope" value="Eukaryota"/>
</dbReference>
<comment type="similarity">
    <text evidence="2 8">Belongs to the ZIP transporter (TC 2.A.5) family.</text>
</comment>
<evidence type="ECO:0000313" key="10">
    <source>
        <dbReference type="EMBL" id="EFJ29045.1"/>
    </source>
</evidence>
<feature type="transmembrane region" description="Helical" evidence="8">
    <location>
        <begin position="362"/>
        <end position="381"/>
    </location>
</feature>
<sequence length="382" mass="40545">MAAVGDASCVPATEFDCRNKPEALKLKAAAMVAILVAGAFGVALPLVGRRLKVIRPDGNVFFLAKALAAGVILATGFVHILPDAMEALTNQCLAEVPWRKFPFAGFIAMIAALGTLVVDFAGTEYFEKKHASKKQAISETIGSEHDSIYAAASSDPEHGGVNGGASGSSERANQMHIVGMRAHASSHRHSHPEGHHSCMDSTHAHSHGHVGHAHGTPEDEHTTIRHVVISQVLELGIVTHSVIIGLSLGVSQSPCTIRPLLAALSFHQFFEGFALGGCISQAGFKSWSSSCMAFFFSVTTPLGIGMGMGISEIYKANSPKALIMEGFFNSVSAGILVYMSLVDLIAADFISKRMRCDRRLQLMSYLALFTGALAMSSLALWA</sequence>
<evidence type="ECO:0000256" key="4">
    <source>
        <dbReference type="ARBA" id="ARBA00022692"/>
    </source>
</evidence>
<dbReference type="PANTHER" id="PTHR11040">
    <property type="entry name" value="ZINC/IRON TRANSPORTER"/>
    <property type="match status" value="1"/>
</dbReference>
<evidence type="ECO:0000256" key="1">
    <source>
        <dbReference type="ARBA" id="ARBA00004141"/>
    </source>
</evidence>
<feature type="transmembrane region" description="Helical" evidence="8">
    <location>
        <begin position="331"/>
        <end position="350"/>
    </location>
</feature>
<dbReference type="GO" id="GO:0005886">
    <property type="term" value="C:plasma membrane"/>
    <property type="evidence" value="ECO:0000318"/>
    <property type="project" value="GO_Central"/>
</dbReference>
<dbReference type="NCBIfam" id="TIGR00820">
    <property type="entry name" value="zip"/>
    <property type="match status" value="1"/>
</dbReference>
<proteinExistence type="inferred from homology"/>
<dbReference type="Proteomes" id="UP000001514">
    <property type="component" value="Unassembled WGS sequence"/>
</dbReference>
<dbReference type="STRING" id="88036.D8RF31"/>
<dbReference type="HOGENOM" id="CLU_027089_3_0_1"/>
<feature type="transmembrane region" description="Helical" evidence="8">
    <location>
        <begin position="28"/>
        <end position="48"/>
    </location>
</feature>
<keyword evidence="6 8" id="KW-0406">Ion transport</keyword>
<evidence type="ECO:0000256" key="8">
    <source>
        <dbReference type="RuleBase" id="RU362088"/>
    </source>
</evidence>
<feature type="transmembrane region" description="Helical" evidence="8">
    <location>
        <begin position="101"/>
        <end position="122"/>
    </location>
</feature>
<organism evidence="11">
    <name type="scientific">Selaginella moellendorffii</name>
    <name type="common">Spikemoss</name>
    <dbReference type="NCBI Taxonomy" id="88036"/>
    <lineage>
        <taxon>Eukaryota</taxon>
        <taxon>Viridiplantae</taxon>
        <taxon>Streptophyta</taxon>
        <taxon>Embryophyta</taxon>
        <taxon>Tracheophyta</taxon>
        <taxon>Lycopodiopsida</taxon>
        <taxon>Selaginellales</taxon>
        <taxon>Selaginellaceae</taxon>
        <taxon>Selaginella</taxon>
    </lineage>
</organism>
<accession>D8RF31</accession>